<protein>
    <submittedName>
        <fullName evidence="1">Uncharacterized protein</fullName>
    </submittedName>
</protein>
<reference evidence="1" key="1">
    <citation type="submission" date="2020-04" db="EMBL/GenBank/DDBJ databases">
        <authorList>
            <person name="Chiriac C."/>
            <person name="Salcher M."/>
            <person name="Ghai R."/>
            <person name="Kavagutti S V."/>
        </authorList>
    </citation>
    <scope>NUCLEOTIDE SEQUENCE</scope>
</reference>
<evidence type="ECO:0000313" key="1">
    <source>
        <dbReference type="EMBL" id="CAB4156623.1"/>
    </source>
</evidence>
<dbReference type="EMBL" id="LR796637">
    <property type="protein sequence ID" value="CAB4156623.1"/>
    <property type="molecule type" value="Genomic_DNA"/>
</dbReference>
<gene>
    <name evidence="1" type="ORF">UFOVP655_80</name>
</gene>
<proteinExistence type="predicted"/>
<name>A0A6J5NCL4_9CAUD</name>
<organism evidence="1">
    <name type="scientific">uncultured Caudovirales phage</name>
    <dbReference type="NCBI Taxonomy" id="2100421"/>
    <lineage>
        <taxon>Viruses</taxon>
        <taxon>Duplodnaviria</taxon>
        <taxon>Heunggongvirae</taxon>
        <taxon>Uroviricota</taxon>
        <taxon>Caudoviricetes</taxon>
        <taxon>Peduoviridae</taxon>
        <taxon>Maltschvirus</taxon>
        <taxon>Maltschvirus maltsch</taxon>
    </lineage>
</organism>
<sequence>MATFTFEIEGAQELRNMLEVSGKDAGQIVGQVILEEANTIFAKSLILTPVDTGALRGSGGVSAPQHTPTGIGVDIFFGGPAAPYALYVHEIMYYQHNAPTQAKFLEQPFMERLPNIQQNMARRIIDLLRKNGAV</sequence>
<accession>A0A6J5NCL4</accession>